<accession>A0A853LX24</accession>
<dbReference type="InterPro" id="IPR001054">
    <property type="entry name" value="A/G_cyclase"/>
</dbReference>
<dbReference type="InterPro" id="IPR058852">
    <property type="entry name" value="HTH_77"/>
</dbReference>
<dbReference type="Gene3D" id="1.25.40.10">
    <property type="entry name" value="Tetratricopeptide repeat domain"/>
    <property type="match status" value="1"/>
</dbReference>
<evidence type="ECO:0000259" key="1">
    <source>
        <dbReference type="PROSITE" id="PS50125"/>
    </source>
</evidence>
<dbReference type="AlphaFoldDB" id="A0A853LX24"/>
<evidence type="ECO:0000313" key="3">
    <source>
        <dbReference type="Proteomes" id="UP000093894"/>
    </source>
</evidence>
<sequence length="892" mass="95446">MSADRATAPSGVVTFLFTDVEGSTRRWEADADAMRRALATHDKVLRKAIETHGGFMFKHTGDGVCAAFASPRSAVDAAVAAQRVLELPVRMGIATGEAERRDGDYFGAALNRAARVMAAGHGGQVLVAESTASLLSGVDLIDLGPRRLRDLPTPVGIFQVGAPGLRTDFPPLGATNAGPGNLRTAPTSFIGRESELDEVHAAVRAHRLLTLTGVGGVGKTRLATEVAARLADEFPDGVWFFELAAVTDPVAVPDAVAAVLGITQQPSKSVAESVAAALDGRLRLLVFDNCEHVRDAVADLVEAILARSATVTILATSREGLGVADEQLWLLPSLDVGAGIDSAAVNLFVERARSVVSKFSLSSPGEADAVLEICRRLDGIPLAIELAASRMASMSASEVRDRLDHRFRLLVGARRGLERHHTLRHAVAWSYDLLDDTEKRVLDRCSVFAGGFDLQSACAVAGSGDIDEYAVLDVLDALVRKSLLVADRSSRGTRFSMLETIRQFAEEQLVAGGEATEARAAHAHYFAGREADIMALWDSPRQREAYTWFSTESNNLRTAYRWAADQSDLDVAATIATWAAWLGFWMHNYEPIAWTEELIEPARAADHPKLAFLYAMASSCWWQGRIEAAVGYSDNGRVVIGSGRHDEVPFGLEGALGAAYLHSGQPERQVDWCRARLPFGRDTHGITRAFLAVALTVVGCGEEARAAANGLIEVAEATGNPAALSFALYAYGYAFGDADPAAALDAQRRGLVIAQGSGNRNTETRIAGSLSRLEAECGDPLAALEYVALAVRNFHDAGNTAMIRFPLAVLAAFFDRLGRYEPAATIAGFASSPLTIAANPELGTTTARLREVLGDQTYESLARKGETMTTAEMATYAYGQIDQARAELEHAS</sequence>
<dbReference type="SMART" id="SM00044">
    <property type="entry name" value="CYCc"/>
    <property type="match status" value="1"/>
</dbReference>
<dbReference type="Proteomes" id="UP000093894">
    <property type="component" value="Unassembled WGS sequence"/>
</dbReference>
<dbReference type="PANTHER" id="PTHR47691">
    <property type="entry name" value="REGULATOR-RELATED"/>
    <property type="match status" value="1"/>
</dbReference>
<evidence type="ECO:0000313" key="2">
    <source>
        <dbReference type="EMBL" id="OBJ57263.1"/>
    </source>
</evidence>
<dbReference type="SUPFAM" id="SSF52540">
    <property type="entry name" value="P-loop containing nucleoside triphosphate hydrolases"/>
    <property type="match status" value="1"/>
</dbReference>
<dbReference type="Gene3D" id="3.40.50.300">
    <property type="entry name" value="P-loop containing nucleotide triphosphate hydrolases"/>
    <property type="match status" value="1"/>
</dbReference>
<dbReference type="Pfam" id="PF00211">
    <property type="entry name" value="Guanylate_cyc"/>
    <property type="match status" value="1"/>
</dbReference>
<dbReference type="CDD" id="cd07302">
    <property type="entry name" value="CHD"/>
    <property type="match status" value="1"/>
</dbReference>
<dbReference type="EMBL" id="LZLG01000128">
    <property type="protein sequence ID" value="OBJ57263.1"/>
    <property type="molecule type" value="Genomic_DNA"/>
</dbReference>
<proteinExistence type="predicted"/>
<dbReference type="Gene3D" id="3.30.70.1230">
    <property type="entry name" value="Nucleotide cyclase"/>
    <property type="match status" value="2"/>
</dbReference>
<dbReference type="PANTHER" id="PTHR47691:SF3">
    <property type="entry name" value="HTH-TYPE TRANSCRIPTIONAL REGULATOR RV0890C-RELATED"/>
    <property type="match status" value="1"/>
</dbReference>
<dbReference type="SUPFAM" id="SSF48452">
    <property type="entry name" value="TPR-like"/>
    <property type="match status" value="1"/>
</dbReference>
<dbReference type="GO" id="GO:0035556">
    <property type="term" value="P:intracellular signal transduction"/>
    <property type="evidence" value="ECO:0007669"/>
    <property type="project" value="InterPro"/>
</dbReference>
<gene>
    <name evidence="2" type="ORF">A5628_17560</name>
</gene>
<dbReference type="GO" id="GO:0004016">
    <property type="term" value="F:adenylate cyclase activity"/>
    <property type="evidence" value="ECO:0007669"/>
    <property type="project" value="UniProtKB-ARBA"/>
</dbReference>
<dbReference type="GO" id="GO:0009190">
    <property type="term" value="P:cyclic nucleotide biosynthetic process"/>
    <property type="evidence" value="ECO:0007669"/>
    <property type="project" value="InterPro"/>
</dbReference>
<dbReference type="InterPro" id="IPR011990">
    <property type="entry name" value="TPR-like_helical_dom_sf"/>
</dbReference>
<dbReference type="Gene3D" id="1.10.10.10">
    <property type="entry name" value="Winged helix-like DNA-binding domain superfamily/Winged helix DNA-binding domain"/>
    <property type="match status" value="1"/>
</dbReference>
<dbReference type="RefSeq" id="WP_065051353.1">
    <property type="nucleotide sequence ID" value="NZ_LZKW01000041.1"/>
</dbReference>
<dbReference type="Pfam" id="PF25872">
    <property type="entry name" value="HTH_77"/>
    <property type="match status" value="1"/>
</dbReference>
<organism evidence="2 3">
    <name type="scientific">Mycobacterium colombiense</name>
    <dbReference type="NCBI Taxonomy" id="339268"/>
    <lineage>
        <taxon>Bacteria</taxon>
        <taxon>Bacillati</taxon>
        <taxon>Actinomycetota</taxon>
        <taxon>Actinomycetes</taxon>
        <taxon>Mycobacteriales</taxon>
        <taxon>Mycobacteriaceae</taxon>
        <taxon>Mycobacterium</taxon>
        <taxon>Mycobacterium avium complex (MAC)</taxon>
    </lineage>
</organism>
<dbReference type="InterPro" id="IPR029787">
    <property type="entry name" value="Nucleotide_cyclase"/>
</dbReference>
<reference evidence="2 3" key="1">
    <citation type="submission" date="2016-06" db="EMBL/GenBank/DDBJ databases">
        <authorList>
            <person name="Sutton G."/>
            <person name="Brinkac L."/>
            <person name="Sanka R."/>
            <person name="Adams M."/>
            <person name="Lau E."/>
            <person name="Garcia-Basteiro A."/>
            <person name="Lopez-Varela E."/>
            <person name="Palencia S."/>
        </authorList>
    </citation>
    <scope>NUCLEOTIDE SEQUENCE [LARGE SCALE GENOMIC DNA]</scope>
    <source>
        <strain evidence="2 3">1164983.0</strain>
    </source>
</reference>
<dbReference type="InterPro" id="IPR036388">
    <property type="entry name" value="WH-like_DNA-bd_sf"/>
</dbReference>
<dbReference type="SUPFAM" id="SSF55073">
    <property type="entry name" value="Nucleotide cyclase"/>
    <property type="match status" value="1"/>
</dbReference>
<comment type="caution">
    <text evidence="2">The sequence shown here is derived from an EMBL/GenBank/DDBJ whole genome shotgun (WGS) entry which is preliminary data.</text>
</comment>
<protein>
    <submittedName>
        <fullName evidence="2">Cyclase</fullName>
    </submittedName>
</protein>
<name>A0A853LX24_9MYCO</name>
<feature type="domain" description="Guanylate cyclase" evidence="1">
    <location>
        <begin position="14"/>
        <end position="117"/>
    </location>
</feature>
<dbReference type="PROSITE" id="PS50125">
    <property type="entry name" value="GUANYLATE_CYCLASE_2"/>
    <property type="match status" value="1"/>
</dbReference>
<dbReference type="InterPro" id="IPR027417">
    <property type="entry name" value="P-loop_NTPase"/>
</dbReference>